<dbReference type="EMBL" id="HACM01012237">
    <property type="protein sequence ID" value="CRZ12679.1"/>
    <property type="molecule type" value="Transcribed_RNA"/>
</dbReference>
<reference evidence="3" key="1">
    <citation type="submission" date="2015-04" db="EMBL/GenBank/DDBJ databases">
        <title>The genome sequence of the plant pathogenic Rhizarian Plasmodiophora brassicae reveals insights in its biotrophic life cycle and the origin of chitin synthesis.</title>
        <authorList>
            <person name="Schwelm A."/>
            <person name="Fogelqvist J."/>
            <person name="Knaust A."/>
            <person name="Julke S."/>
            <person name="Lilja T."/>
            <person name="Dhandapani V."/>
            <person name="Bonilla-Rosso G."/>
            <person name="Karlsson M."/>
            <person name="Shevchenko A."/>
            <person name="Choi S.R."/>
            <person name="Kim H.G."/>
            <person name="Park J.Y."/>
            <person name="Lim Y.P."/>
            <person name="Ludwig-Muller J."/>
            <person name="Dixelius C."/>
        </authorList>
    </citation>
    <scope>NUCLEOTIDE SEQUENCE</scope>
    <source>
        <tissue evidence="3">Potato root galls</tissue>
    </source>
</reference>
<name>A0A0H5RVA3_9EUKA</name>
<keyword evidence="1" id="KW-0812">Transmembrane</keyword>
<keyword evidence="1" id="KW-1133">Transmembrane helix</keyword>
<dbReference type="CDD" id="cd07440">
    <property type="entry name" value="RGS"/>
    <property type="match status" value="1"/>
</dbReference>
<dbReference type="AlphaFoldDB" id="A0A0H5RVA3"/>
<proteinExistence type="predicted"/>
<dbReference type="InterPro" id="IPR036305">
    <property type="entry name" value="RGS_sf"/>
</dbReference>
<evidence type="ECO:0000256" key="1">
    <source>
        <dbReference type="SAM" id="Phobius"/>
    </source>
</evidence>
<feature type="domain" description="RGS" evidence="2">
    <location>
        <begin position="142"/>
        <end position="265"/>
    </location>
</feature>
<keyword evidence="1" id="KW-0472">Membrane</keyword>
<evidence type="ECO:0000259" key="2">
    <source>
        <dbReference type="PROSITE" id="PS50132"/>
    </source>
</evidence>
<accession>A0A0H5RVA3</accession>
<feature type="transmembrane region" description="Helical" evidence="1">
    <location>
        <begin position="37"/>
        <end position="56"/>
    </location>
</feature>
<sequence length="308" mass="35480">NVVAVMTAVMLIVGSDTDLLSVPPTVFEAENTIGFPLVQYVVMGRCIVTAVFLIILSRRLSIIQDAFGTKILLKRVGYGVGVGLSFYLIAGDWLTRLSDLGIPQMESVAICNYIMITCFVLPVLKIRHHHKLITIIDDKRQEFERFLMTDNGFDAFKAHLEKEFCIESLLFWNEVHNFKDACNNHRDRQLSPSCLRMAIDIYRKYLADKAPLEVNLPSELLNRYRKTVFMDEDDTGLIDHAVFDAAAIHLLHLMEQNSMQRFLETKPKSWDEFQEIIHQERVRDRVRRANKKMSFQLTLPDKSTSKGR</sequence>
<dbReference type="PANTHER" id="PTHR10845:SF192">
    <property type="entry name" value="DOUBLE HIT, ISOFORM B"/>
    <property type="match status" value="1"/>
</dbReference>
<protein>
    <recommendedName>
        <fullName evidence="2">RGS domain-containing protein</fullName>
    </recommendedName>
</protein>
<feature type="transmembrane region" description="Helical" evidence="1">
    <location>
        <begin position="107"/>
        <end position="124"/>
    </location>
</feature>
<evidence type="ECO:0000313" key="3">
    <source>
        <dbReference type="EMBL" id="CRZ12679.1"/>
    </source>
</evidence>
<organism evidence="3">
    <name type="scientific">Spongospora subterranea</name>
    <dbReference type="NCBI Taxonomy" id="70186"/>
    <lineage>
        <taxon>Eukaryota</taxon>
        <taxon>Sar</taxon>
        <taxon>Rhizaria</taxon>
        <taxon>Endomyxa</taxon>
        <taxon>Phytomyxea</taxon>
        <taxon>Plasmodiophorida</taxon>
        <taxon>Plasmodiophoridae</taxon>
        <taxon>Spongospora</taxon>
    </lineage>
</organism>
<dbReference type="InterPro" id="IPR016137">
    <property type="entry name" value="RGS"/>
</dbReference>
<dbReference type="PRINTS" id="PR01301">
    <property type="entry name" value="RGSPROTEIN"/>
</dbReference>
<dbReference type="InterPro" id="IPR044926">
    <property type="entry name" value="RGS_subdomain_2"/>
</dbReference>
<dbReference type="PANTHER" id="PTHR10845">
    <property type="entry name" value="REGULATOR OF G PROTEIN SIGNALING"/>
    <property type="match status" value="1"/>
</dbReference>
<feature type="non-terminal residue" evidence="3">
    <location>
        <position position="1"/>
    </location>
</feature>
<dbReference type="PROSITE" id="PS50132">
    <property type="entry name" value="RGS"/>
    <property type="match status" value="1"/>
</dbReference>
<dbReference type="Pfam" id="PF00615">
    <property type="entry name" value="RGS"/>
    <property type="match status" value="1"/>
</dbReference>
<dbReference type="Gene3D" id="1.10.167.10">
    <property type="entry name" value="Regulator of G-protein Signalling 4, domain 2"/>
    <property type="match status" value="1"/>
</dbReference>
<feature type="transmembrane region" description="Helical" evidence="1">
    <location>
        <begin position="76"/>
        <end position="95"/>
    </location>
</feature>
<dbReference type="SUPFAM" id="SSF48097">
    <property type="entry name" value="Regulator of G-protein signaling, RGS"/>
    <property type="match status" value="1"/>
</dbReference>
<dbReference type="SMART" id="SM00315">
    <property type="entry name" value="RGS"/>
    <property type="match status" value="1"/>
</dbReference>